<dbReference type="eggNOG" id="ENOG502RZDB">
    <property type="taxonomic scope" value="Eukaryota"/>
</dbReference>
<dbReference type="Proteomes" id="UP000008066">
    <property type="component" value="Unassembled WGS sequence"/>
</dbReference>
<gene>
    <name evidence="2" type="ORF">CTHT_0060750</name>
</gene>
<dbReference type="GO" id="GO:0016020">
    <property type="term" value="C:membrane"/>
    <property type="evidence" value="ECO:0007669"/>
    <property type="project" value="TreeGrafter"/>
</dbReference>
<evidence type="ECO:0000313" key="3">
    <source>
        <dbReference type="Proteomes" id="UP000008066"/>
    </source>
</evidence>
<keyword evidence="1" id="KW-0472">Membrane</keyword>
<feature type="transmembrane region" description="Helical" evidence="1">
    <location>
        <begin position="28"/>
        <end position="51"/>
    </location>
</feature>
<reference evidence="2 3" key="1">
    <citation type="journal article" date="2011" name="Cell">
        <title>Insight into structure and assembly of the nuclear pore complex by utilizing the genome of a eukaryotic thermophile.</title>
        <authorList>
            <person name="Amlacher S."/>
            <person name="Sarges P."/>
            <person name="Flemming D."/>
            <person name="van Noort V."/>
            <person name="Kunze R."/>
            <person name="Devos D.P."/>
            <person name="Arumugam M."/>
            <person name="Bork P."/>
            <person name="Hurt E."/>
        </authorList>
    </citation>
    <scope>NUCLEOTIDE SEQUENCE [LARGE SCALE GENOMIC DNA]</scope>
    <source>
        <strain evidence="3">DSM 1495 / CBS 144.50 / IMI 039719</strain>
    </source>
</reference>
<name>G0SF44_CHATD</name>
<feature type="transmembrane region" description="Helical" evidence="1">
    <location>
        <begin position="113"/>
        <end position="133"/>
    </location>
</feature>
<dbReference type="STRING" id="759272.G0SF44"/>
<keyword evidence="3" id="KW-1185">Reference proteome</keyword>
<evidence type="ECO:0000313" key="2">
    <source>
        <dbReference type="EMBL" id="EGS18060.1"/>
    </source>
</evidence>
<dbReference type="AlphaFoldDB" id="G0SF44"/>
<dbReference type="GeneID" id="18260113"/>
<protein>
    <recommendedName>
        <fullName evidence="4">FAR-17a/AIG1-like protein</fullName>
    </recommendedName>
</protein>
<feature type="transmembrane region" description="Helical" evidence="1">
    <location>
        <begin position="214"/>
        <end position="236"/>
    </location>
</feature>
<accession>G0SF44</accession>
<evidence type="ECO:0000256" key="1">
    <source>
        <dbReference type="SAM" id="Phobius"/>
    </source>
</evidence>
<dbReference type="KEGG" id="cthr:CTHT_0060750"/>
<dbReference type="PANTHER" id="PTHR12242">
    <property type="entry name" value="OS02G0130600 PROTEIN-RELATED"/>
    <property type="match status" value="1"/>
</dbReference>
<feature type="transmembrane region" description="Helical" evidence="1">
    <location>
        <begin position="145"/>
        <end position="165"/>
    </location>
</feature>
<dbReference type="RefSeq" id="XP_006696391.1">
    <property type="nucleotide sequence ID" value="XM_006696328.1"/>
</dbReference>
<dbReference type="OMA" id="QHAMNSG"/>
<keyword evidence="1" id="KW-1133">Transmembrane helix</keyword>
<dbReference type="PANTHER" id="PTHR12242:SF1">
    <property type="entry name" value="MYND-TYPE DOMAIN-CONTAINING PROTEIN"/>
    <property type="match status" value="1"/>
</dbReference>
<dbReference type="EMBL" id="GL988046">
    <property type="protein sequence ID" value="EGS18060.1"/>
    <property type="molecule type" value="Genomic_DNA"/>
</dbReference>
<evidence type="ECO:0008006" key="4">
    <source>
        <dbReference type="Google" id="ProtNLM"/>
    </source>
</evidence>
<feature type="transmembrane region" description="Helical" evidence="1">
    <location>
        <begin position="172"/>
        <end position="194"/>
    </location>
</feature>
<dbReference type="HOGENOM" id="CLU_062880_0_0_1"/>
<dbReference type="OrthoDB" id="419711at2759"/>
<organism evidence="3">
    <name type="scientific">Chaetomium thermophilum (strain DSM 1495 / CBS 144.50 / IMI 039719)</name>
    <name type="common">Thermochaetoides thermophila</name>
    <dbReference type="NCBI Taxonomy" id="759272"/>
    <lineage>
        <taxon>Eukaryota</taxon>
        <taxon>Fungi</taxon>
        <taxon>Dikarya</taxon>
        <taxon>Ascomycota</taxon>
        <taxon>Pezizomycotina</taxon>
        <taxon>Sordariomycetes</taxon>
        <taxon>Sordariomycetidae</taxon>
        <taxon>Sordariales</taxon>
        <taxon>Chaetomiaceae</taxon>
        <taxon>Thermochaetoides</taxon>
    </lineage>
</organism>
<sequence>MARNLFKFGVDPWDPTHRFETSWILSPFALFCCRALLSLYAFATLLTILIYDCIHSPEHCAESRATFSYFTHLTYWGLAFYFLVSAVHTFTYARSGIPLLAKLPRPLQALHSLFYTTVTVFPFIVTIVYWAQLYDGHWYTEVFRGWSNVSQHALNSAMALFEIIVPRTEPPLAIHMLWLIIILALYLCVAYVTYADKGFYTYNFLDPEEQGAMLAAWIVGIAVGCCILFGVVWGLIWMRKKVTEEKLGLKGKFFGGATAMEDASSSVVRELEEGKHEGSVPLENR</sequence>
<feature type="transmembrane region" description="Helical" evidence="1">
    <location>
        <begin position="73"/>
        <end position="93"/>
    </location>
</feature>
<keyword evidence="1" id="KW-0812">Transmembrane</keyword>
<proteinExistence type="predicted"/>